<organism evidence="1 2">
    <name type="scientific">Auriscalpium vulgare</name>
    <dbReference type="NCBI Taxonomy" id="40419"/>
    <lineage>
        <taxon>Eukaryota</taxon>
        <taxon>Fungi</taxon>
        <taxon>Dikarya</taxon>
        <taxon>Basidiomycota</taxon>
        <taxon>Agaricomycotina</taxon>
        <taxon>Agaricomycetes</taxon>
        <taxon>Russulales</taxon>
        <taxon>Auriscalpiaceae</taxon>
        <taxon>Auriscalpium</taxon>
    </lineage>
</organism>
<keyword evidence="2" id="KW-1185">Reference proteome</keyword>
<reference evidence="1" key="1">
    <citation type="submission" date="2021-02" db="EMBL/GenBank/DDBJ databases">
        <authorList>
            <consortium name="DOE Joint Genome Institute"/>
            <person name="Ahrendt S."/>
            <person name="Looney B.P."/>
            <person name="Miyauchi S."/>
            <person name="Morin E."/>
            <person name="Drula E."/>
            <person name="Courty P.E."/>
            <person name="Chicoki N."/>
            <person name="Fauchery L."/>
            <person name="Kohler A."/>
            <person name="Kuo A."/>
            <person name="Labutti K."/>
            <person name="Pangilinan J."/>
            <person name="Lipzen A."/>
            <person name="Riley R."/>
            <person name="Andreopoulos W."/>
            <person name="He G."/>
            <person name="Johnson J."/>
            <person name="Barry K.W."/>
            <person name="Grigoriev I.V."/>
            <person name="Nagy L."/>
            <person name="Hibbett D."/>
            <person name="Henrissat B."/>
            <person name="Matheny P.B."/>
            <person name="Labbe J."/>
            <person name="Martin F."/>
        </authorList>
    </citation>
    <scope>NUCLEOTIDE SEQUENCE</scope>
    <source>
        <strain evidence="1">FP105234-sp</strain>
    </source>
</reference>
<dbReference type="Proteomes" id="UP000814033">
    <property type="component" value="Unassembled WGS sequence"/>
</dbReference>
<accession>A0ACB8RAK6</accession>
<gene>
    <name evidence="1" type="ORF">FA95DRAFT_1549622</name>
</gene>
<proteinExistence type="predicted"/>
<sequence length="121" mass="13639">MHIHLCSQTVSAAIVFAIASPASITVWRRPLHGYTCGVHPWHDFPALCGRRYLRHIFASCSTPVCPLLRILDTRIVRRIVKTGAVRLTIGWFRMEYGGTSGGHVGARSKSRAYPARHVRYR</sequence>
<comment type="caution">
    <text evidence="1">The sequence shown here is derived from an EMBL/GenBank/DDBJ whole genome shotgun (WGS) entry which is preliminary data.</text>
</comment>
<protein>
    <submittedName>
        <fullName evidence="1">Uncharacterized protein</fullName>
    </submittedName>
</protein>
<dbReference type="EMBL" id="MU276182">
    <property type="protein sequence ID" value="KAI0040613.1"/>
    <property type="molecule type" value="Genomic_DNA"/>
</dbReference>
<evidence type="ECO:0000313" key="2">
    <source>
        <dbReference type="Proteomes" id="UP000814033"/>
    </source>
</evidence>
<evidence type="ECO:0000313" key="1">
    <source>
        <dbReference type="EMBL" id="KAI0040613.1"/>
    </source>
</evidence>
<name>A0ACB8RAK6_9AGAM</name>
<reference evidence="1" key="2">
    <citation type="journal article" date="2022" name="New Phytol.">
        <title>Evolutionary transition to the ectomycorrhizal habit in the genomes of a hyperdiverse lineage of mushroom-forming fungi.</title>
        <authorList>
            <person name="Looney B."/>
            <person name="Miyauchi S."/>
            <person name="Morin E."/>
            <person name="Drula E."/>
            <person name="Courty P.E."/>
            <person name="Kohler A."/>
            <person name="Kuo A."/>
            <person name="LaButti K."/>
            <person name="Pangilinan J."/>
            <person name="Lipzen A."/>
            <person name="Riley R."/>
            <person name="Andreopoulos W."/>
            <person name="He G."/>
            <person name="Johnson J."/>
            <person name="Nolan M."/>
            <person name="Tritt A."/>
            <person name="Barry K.W."/>
            <person name="Grigoriev I.V."/>
            <person name="Nagy L.G."/>
            <person name="Hibbett D."/>
            <person name="Henrissat B."/>
            <person name="Matheny P.B."/>
            <person name="Labbe J."/>
            <person name="Martin F.M."/>
        </authorList>
    </citation>
    <scope>NUCLEOTIDE SEQUENCE</scope>
    <source>
        <strain evidence="1">FP105234-sp</strain>
    </source>
</reference>